<comment type="subcellular location">
    <subcellularLocation>
        <location evidence="1">Nucleus</location>
    </subcellularLocation>
</comment>
<evidence type="ECO:0000256" key="2">
    <source>
        <dbReference type="ARBA" id="ARBA00009265"/>
    </source>
</evidence>
<protein>
    <submittedName>
        <fullName evidence="6">Nuclear exosome regulator NRDE2</fullName>
    </submittedName>
</protein>
<dbReference type="GeneID" id="101644735"/>
<dbReference type="InterPro" id="IPR011990">
    <property type="entry name" value="TPR-like_helical_dom_sf"/>
</dbReference>
<gene>
    <name evidence="6" type="primary">NRDE2</name>
</gene>
<evidence type="ECO:0000256" key="4">
    <source>
        <dbReference type="SAM" id="MobiDB-lite"/>
    </source>
</evidence>
<accession>A0ABM0ZPG8</accession>
<reference evidence="6" key="1">
    <citation type="submission" date="2025-08" db="UniProtKB">
        <authorList>
            <consortium name="RefSeq"/>
        </authorList>
    </citation>
    <scope>IDENTIFICATION</scope>
</reference>
<evidence type="ECO:0000256" key="3">
    <source>
        <dbReference type="ARBA" id="ARBA00023242"/>
    </source>
</evidence>
<dbReference type="SUPFAM" id="SSF48452">
    <property type="entry name" value="TPR-like"/>
    <property type="match status" value="1"/>
</dbReference>
<feature type="compositionally biased region" description="Basic residues" evidence="4">
    <location>
        <begin position="81"/>
        <end position="105"/>
    </location>
</feature>
<feature type="compositionally biased region" description="Low complexity" evidence="4">
    <location>
        <begin position="106"/>
        <end position="119"/>
    </location>
</feature>
<evidence type="ECO:0000313" key="5">
    <source>
        <dbReference type="Proteomes" id="UP000694863"/>
    </source>
</evidence>
<feature type="region of interest" description="Disordered" evidence="4">
    <location>
        <begin position="44"/>
        <end position="152"/>
    </location>
</feature>
<dbReference type="InterPro" id="IPR003107">
    <property type="entry name" value="HAT"/>
</dbReference>
<dbReference type="Gene3D" id="1.25.40.10">
    <property type="entry name" value="Tetratricopeptide repeat domain"/>
    <property type="match status" value="2"/>
</dbReference>
<dbReference type="PANTHER" id="PTHR13471:SF0">
    <property type="entry name" value="NUCLEAR EXOSOME REGULATOR NRDE2"/>
    <property type="match status" value="1"/>
</dbReference>
<dbReference type="Pfam" id="PF08424">
    <property type="entry name" value="NRDE-2"/>
    <property type="match status" value="1"/>
</dbReference>
<keyword evidence="3" id="KW-0539">Nucleus</keyword>
<organism evidence="5 6">
    <name type="scientific">Echinops telfairi</name>
    <name type="common">Lesser hedgehog tenrec</name>
    <dbReference type="NCBI Taxonomy" id="9371"/>
    <lineage>
        <taxon>Eukaryota</taxon>
        <taxon>Metazoa</taxon>
        <taxon>Chordata</taxon>
        <taxon>Craniata</taxon>
        <taxon>Vertebrata</taxon>
        <taxon>Euteleostomi</taxon>
        <taxon>Mammalia</taxon>
        <taxon>Eutheria</taxon>
        <taxon>Afrotheria</taxon>
        <taxon>Tenrecidae</taxon>
        <taxon>Tenrecinae</taxon>
        <taxon>Echinops</taxon>
    </lineage>
</organism>
<name>A0ABM0ZPG8_ECHTE</name>
<dbReference type="InterPro" id="IPR013633">
    <property type="entry name" value="NRDE-2"/>
</dbReference>
<dbReference type="SMART" id="SM00386">
    <property type="entry name" value="HAT"/>
    <property type="match status" value="4"/>
</dbReference>
<dbReference type="RefSeq" id="XP_012859136.1">
    <property type="nucleotide sequence ID" value="XM_013003682.2"/>
</dbReference>
<keyword evidence="5" id="KW-1185">Reference proteome</keyword>
<evidence type="ECO:0000256" key="1">
    <source>
        <dbReference type="ARBA" id="ARBA00004123"/>
    </source>
</evidence>
<dbReference type="CDD" id="cd22200">
    <property type="entry name" value="NRDE2_MID"/>
    <property type="match status" value="1"/>
</dbReference>
<sequence>MALFPAFADVGEVADSRNPRKVADLDWLHNPSFCVGAVAAPCEQPEEVHRLTSEPSPPTRSPLKSEPSDESAVGPQLKEASRKKKREKKRKRRQEHKRTERRRGRPSSSSSGSGSSSGSEPDTDADRGRSSRSVRKKDSGKPGQESPADTRCQFVWLEDVQALSGETFRMDKKPDPANWEYKCPYRGHIARYKRKGDSCLGLDPRRQRVSWEGAPAGQKRAHRRMERYFTKRSTGLLSLDSVAVSAQAEPPTTEPLGFIPVKDIGEAAPPVTTWLNPLGVYDPSTTQWLQGQGPVEQEPKPSGVQADPASALLKAKVEEFNRKVRENPRDIQLWLAFVAFQGWRAHVALTGGPAGQCQVGGHSATPMGIAAPSSLLCPLPREVGWVAAGLLAEQVKQEFCCRPDEEDEEPDEDEQEIGDRTLPRAQIWLRAERSRDRRHWRPWRPDRTKKQTEEDCEDPERQVLFDDIGQCLIRLASPELRFQLVAAFLQFLGVPCDFTPPASCLYMALDESSIFTGGLGGEKPLSRASPTFSGVSRVGRMDQFGVPCGAPGHDREGEEFIRNIFHLALPLFSGKDKARLCAAWLQHETAKVVWCLHTKAKKKLRSQGKNCRKLAKNLLREPESSSSVGLWRHYAHLEWLLGNTEDARKVFDTALSMVGAGGLRDAQLCELSLLYAQLEVELLPAAQEATASRAVHVLTGLAESTPYKPYPGHVLPVHILKARKAYEHALQDALEESCGSEPGPACRPSRLVSLAKCFMLFQYLTVGIEAAGCVHEQVWAQLKGSAVSEGSGAGSAGQPQKWAGELEAVTLLHTSLLQFHLRVSVHPLAPLREALTESLRLYPGNQALWRAYVQTQSRSHSASKTRRFFDAITRSTESLEPWLFAIETEKARKKRVETVQRVDGGEIHTTIPEIGLTNRIQALFEHAIQTDRGRQCPLLWRMYLHFLVSLGNRERSKGVFYKALQNCPWAKVLYMDALEYFPDEMQEILDLMTEKELRVRLPLEELELLLED</sequence>
<comment type="similarity">
    <text evidence="2">Belongs to the NRDE2 family.</text>
</comment>
<proteinExistence type="inferred from homology"/>
<evidence type="ECO:0000313" key="6">
    <source>
        <dbReference type="RefSeq" id="XP_012859136.1"/>
    </source>
</evidence>
<dbReference type="Proteomes" id="UP000694863">
    <property type="component" value="Unplaced"/>
</dbReference>
<dbReference type="PANTHER" id="PTHR13471">
    <property type="entry name" value="TETRATRICOPEPTIDE-LIKE HELICAL"/>
    <property type="match status" value="1"/>
</dbReference>